<keyword evidence="1" id="KW-0805">Transcription regulation</keyword>
<dbReference type="InterPro" id="IPR050397">
    <property type="entry name" value="Env_Response_Regulators"/>
</dbReference>
<evidence type="ECO:0000313" key="7">
    <source>
        <dbReference type="Proteomes" id="UP001172778"/>
    </source>
</evidence>
<dbReference type="NCBIfam" id="NF008365">
    <property type="entry name" value="PRK11161.1"/>
    <property type="match status" value="1"/>
</dbReference>
<evidence type="ECO:0000256" key="1">
    <source>
        <dbReference type="ARBA" id="ARBA00023015"/>
    </source>
</evidence>
<keyword evidence="7" id="KW-1185">Reference proteome</keyword>
<dbReference type="EMBL" id="JARRAF010000004">
    <property type="protein sequence ID" value="MDK2123346.1"/>
    <property type="molecule type" value="Genomic_DNA"/>
</dbReference>
<dbReference type="Gene3D" id="2.60.120.10">
    <property type="entry name" value="Jelly Rolls"/>
    <property type="match status" value="1"/>
</dbReference>
<accession>A0ABT7DTE3</accession>
<keyword evidence="3" id="KW-0804">Transcription</keyword>
<proteinExistence type="predicted"/>
<dbReference type="SMART" id="SM00100">
    <property type="entry name" value="cNMP"/>
    <property type="match status" value="1"/>
</dbReference>
<protein>
    <submittedName>
        <fullName evidence="6">Fumarate/nitrate reduction transcriptional regulator Fnr</fullName>
    </submittedName>
</protein>
<evidence type="ECO:0000259" key="4">
    <source>
        <dbReference type="PROSITE" id="PS50042"/>
    </source>
</evidence>
<name>A0ABT7DTE3_9NEIS</name>
<dbReference type="Proteomes" id="UP001172778">
    <property type="component" value="Unassembled WGS sequence"/>
</dbReference>
<dbReference type="PROSITE" id="PS50042">
    <property type="entry name" value="CNMP_BINDING_3"/>
    <property type="match status" value="1"/>
</dbReference>
<evidence type="ECO:0000256" key="2">
    <source>
        <dbReference type="ARBA" id="ARBA00023125"/>
    </source>
</evidence>
<dbReference type="Gene3D" id="1.10.10.10">
    <property type="entry name" value="Winged helix-like DNA-binding domain superfamily/Winged helix DNA-binding domain"/>
    <property type="match status" value="1"/>
</dbReference>
<evidence type="ECO:0000313" key="6">
    <source>
        <dbReference type="EMBL" id="MDK2123346.1"/>
    </source>
</evidence>
<dbReference type="SMART" id="SM00419">
    <property type="entry name" value="HTH_CRP"/>
    <property type="match status" value="1"/>
</dbReference>
<sequence>MQPNVTVPITDVSLHHFKAACSACSLRELCLPLGLSQDEMNKLDTIINQRIPVKRGEYLFRAGDPFRSLYAIRTGFFKTCVVSEDGREQVTGFQMSGELIGLDAISTETHACDAIALEDCEVCELPFSKIESLSRDIPALQLHFYKVMSREIVRDQGVMLLLGNMRAEERLAAFLINLSQRLAARGFSAVGFHLRMTREEIGSYLGLKLETVSRTLSKFQADGLITVQNKQIELVDLPAIKRLLTGCQGAHS</sequence>
<dbReference type="Pfam" id="PF13545">
    <property type="entry name" value="HTH_Crp_2"/>
    <property type="match status" value="1"/>
</dbReference>
<dbReference type="RefSeq" id="WP_284099636.1">
    <property type="nucleotide sequence ID" value="NZ_JARRAF010000004.1"/>
</dbReference>
<feature type="domain" description="Cyclic nucleotide-binding" evidence="4">
    <location>
        <begin position="31"/>
        <end position="105"/>
    </location>
</feature>
<dbReference type="CDD" id="cd00092">
    <property type="entry name" value="HTH_CRP"/>
    <property type="match status" value="1"/>
</dbReference>
<dbReference type="Pfam" id="PF00027">
    <property type="entry name" value="cNMP_binding"/>
    <property type="match status" value="1"/>
</dbReference>
<dbReference type="PANTHER" id="PTHR24567:SF75">
    <property type="entry name" value="FUMARATE AND NITRATE REDUCTION REGULATORY PROTEIN"/>
    <property type="match status" value="1"/>
</dbReference>
<dbReference type="CDD" id="cd00038">
    <property type="entry name" value="CAP_ED"/>
    <property type="match status" value="1"/>
</dbReference>
<dbReference type="InterPro" id="IPR012318">
    <property type="entry name" value="HTH_CRP"/>
</dbReference>
<comment type="caution">
    <text evidence="6">The sequence shown here is derived from an EMBL/GenBank/DDBJ whole genome shotgun (WGS) entry which is preliminary data.</text>
</comment>
<dbReference type="PRINTS" id="PR00034">
    <property type="entry name" value="HTHCRP"/>
</dbReference>
<dbReference type="InterPro" id="IPR036388">
    <property type="entry name" value="WH-like_DNA-bd_sf"/>
</dbReference>
<dbReference type="InterPro" id="IPR000595">
    <property type="entry name" value="cNMP-bd_dom"/>
</dbReference>
<evidence type="ECO:0000256" key="3">
    <source>
        <dbReference type="ARBA" id="ARBA00023163"/>
    </source>
</evidence>
<dbReference type="PANTHER" id="PTHR24567">
    <property type="entry name" value="CRP FAMILY TRANSCRIPTIONAL REGULATORY PROTEIN"/>
    <property type="match status" value="1"/>
</dbReference>
<dbReference type="InterPro" id="IPR036390">
    <property type="entry name" value="WH_DNA-bd_sf"/>
</dbReference>
<dbReference type="PROSITE" id="PS51063">
    <property type="entry name" value="HTH_CRP_2"/>
    <property type="match status" value="1"/>
</dbReference>
<dbReference type="InterPro" id="IPR018490">
    <property type="entry name" value="cNMP-bd_dom_sf"/>
</dbReference>
<gene>
    <name evidence="6" type="primary">fnr</name>
    <name evidence="6" type="ORF">PZA18_04690</name>
</gene>
<dbReference type="SUPFAM" id="SSF51206">
    <property type="entry name" value="cAMP-binding domain-like"/>
    <property type="match status" value="1"/>
</dbReference>
<feature type="domain" description="HTH crp-type" evidence="5">
    <location>
        <begin position="165"/>
        <end position="238"/>
    </location>
</feature>
<dbReference type="SUPFAM" id="SSF46785">
    <property type="entry name" value="Winged helix' DNA-binding domain"/>
    <property type="match status" value="1"/>
</dbReference>
<keyword evidence="2" id="KW-0238">DNA-binding</keyword>
<organism evidence="6 7">
    <name type="scientific">Parachitinimonas caeni</name>
    <dbReference type="NCBI Taxonomy" id="3031301"/>
    <lineage>
        <taxon>Bacteria</taxon>
        <taxon>Pseudomonadati</taxon>
        <taxon>Pseudomonadota</taxon>
        <taxon>Betaproteobacteria</taxon>
        <taxon>Neisseriales</taxon>
        <taxon>Chitinibacteraceae</taxon>
        <taxon>Parachitinimonas</taxon>
    </lineage>
</organism>
<reference evidence="6" key="1">
    <citation type="submission" date="2023-03" db="EMBL/GenBank/DDBJ databases">
        <title>Chitinimonas shenzhenensis gen. nov., sp. nov., a novel member of family Burkholderiaceae isolated from activated sludge collected in Shen Zhen, China.</title>
        <authorList>
            <person name="Wang X."/>
        </authorList>
    </citation>
    <scope>NUCLEOTIDE SEQUENCE</scope>
    <source>
        <strain evidence="6">DQS-5</strain>
    </source>
</reference>
<dbReference type="InterPro" id="IPR014710">
    <property type="entry name" value="RmlC-like_jellyroll"/>
</dbReference>
<evidence type="ECO:0000259" key="5">
    <source>
        <dbReference type="PROSITE" id="PS51063"/>
    </source>
</evidence>